<accession>A0A834I783</accession>
<name>A0A834I783_RHYFE</name>
<dbReference type="AlphaFoldDB" id="A0A834I783"/>
<evidence type="ECO:0000256" key="1">
    <source>
        <dbReference type="SAM" id="MobiDB-lite"/>
    </source>
</evidence>
<reference evidence="2" key="1">
    <citation type="submission" date="2020-08" db="EMBL/GenBank/DDBJ databases">
        <title>Genome sequencing and assembly of the red palm weevil Rhynchophorus ferrugineus.</title>
        <authorList>
            <person name="Dias G.B."/>
            <person name="Bergman C.M."/>
            <person name="Manee M."/>
        </authorList>
    </citation>
    <scope>NUCLEOTIDE SEQUENCE</scope>
    <source>
        <strain evidence="2">AA-2017</strain>
        <tissue evidence="2">Whole larva</tissue>
    </source>
</reference>
<dbReference type="Proteomes" id="UP000625711">
    <property type="component" value="Unassembled WGS sequence"/>
</dbReference>
<feature type="region of interest" description="Disordered" evidence="1">
    <location>
        <begin position="368"/>
        <end position="399"/>
    </location>
</feature>
<keyword evidence="3" id="KW-1185">Reference proteome</keyword>
<gene>
    <name evidence="2" type="ORF">GWI33_013371</name>
</gene>
<evidence type="ECO:0000313" key="2">
    <source>
        <dbReference type="EMBL" id="KAF7273937.1"/>
    </source>
</evidence>
<comment type="caution">
    <text evidence="2">The sequence shown here is derived from an EMBL/GenBank/DDBJ whole genome shotgun (WGS) entry which is preliminary data.</text>
</comment>
<sequence length="605" mass="69673">MLNFLERGIDLQPQDYSMPATSQVRHIDAYPPAQSSHQPRRTRRYRGPSMSQFLPYYAPLQPPNINSSLMIIDIIEIPVEEIIAPRQIEHHPQGLPNSHVDRNYRSVPQPSPVANNPVEEMLPPQQIRHDAQGLPNSQSGSNYRSVPQPFAVVNNPVEEILPPRQITHHPQDLSNYQVGRNYRSVPQASPVVNNPIEEMLPPQQIRHPQGLPNSQSGSNYRSVPQSFAVVNNPVEEILPPRQIRRHPHDLPNPQIGRNHRSVRQPSLVVNNPVEEEPIPVSQRRYRPGRRRERGSRRSHAWSYTHIPIPRLHTNSYMAVSYSVQGAFIPPLQIGQRRQYPSNSQIGHYRPMPLQPSVVNNPIERVFMPPPQIDNHHEAPSTSRRRQNYGPMPRQPPVDVNSIEIQDDGLTDSQLEQIPIMIFDSRSKGETSCVICLEEFIEAELLKVLPLLVQIILVRSSRNYLLSSQIVFYFYCIFLKIILPVYQTYLELDLLNYDFKRQKRLKIYGILIDLALPEDDNYDDEENWRYSINWISALAPKPSLETQRLDLKEFDAIIEEDTTSFVIDTSVFRPEIEYFDVIQLNAIIEGYDNKSVVLATSDLNKN</sequence>
<dbReference type="OrthoDB" id="8062037at2759"/>
<evidence type="ECO:0000313" key="3">
    <source>
        <dbReference type="Proteomes" id="UP000625711"/>
    </source>
</evidence>
<protein>
    <submittedName>
        <fullName evidence="2">Uncharacterized protein</fullName>
    </submittedName>
</protein>
<organism evidence="2 3">
    <name type="scientific">Rhynchophorus ferrugineus</name>
    <name type="common">Red palm weevil</name>
    <name type="synonym">Curculio ferrugineus</name>
    <dbReference type="NCBI Taxonomy" id="354439"/>
    <lineage>
        <taxon>Eukaryota</taxon>
        <taxon>Metazoa</taxon>
        <taxon>Ecdysozoa</taxon>
        <taxon>Arthropoda</taxon>
        <taxon>Hexapoda</taxon>
        <taxon>Insecta</taxon>
        <taxon>Pterygota</taxon>
        <taxon>Neoptera</taxon>
        <taxon>Endopterygota</taxon>
        <taxon>Coleoptera</taxon>
        <taxon>Polyphaga</taxon>
        <taxon>Cucujiformia</taxon>
        <taxon>Curculionidae</taxon>
        <taxon>Dryophthorinae</taxon>
        <taxon>Rhynchophorus</taxon>
    </lineage>
</organism>
<proteinExistence type="predicted"/>
<dbReference type="EMBL" id="JAACXV010013209">
    <property type="protein sequence ID" value="KAF7273937.1"/>
    <property type="molecule type" value="Genomic_DNA"/>
</dbReference>